<reference evidence="1 2" key="1">
    <citation type="submission" date="2019-06" db="EMBL/GenBank/DDBJ databases">
        <authorList>
            <person name="Jiang L."/>
        </authorList>
    </citation>
    <scope>NUCLEOTIDE SEQUENCE [LARGE SCALE GENOMIC DNA]</scope>
    <source>
        <strain evidence="1 2">YIM 48858</strain>
    </source>
</reference>
<dbReference type="EMBL" id="VDFV01000117">
    <property type="protein sequence ID" value="TNC59306.1"/>
    <property type="molecule type" value="Genomic_DNA"/>
</dbReference>
<dbReference type="RefSeq" id="WP_139084117.1">
    <property type="nucleotide sequence ID" value="NZ_VDFV01000117.1"/>
</dbReference>
<organism evidence="1 2">
    <name type="scientific">Rubellimicrobium roseum</name>
    <dbReference type="NCBI Taxonomy" id="687525"/>
    <lineage>
        <taxon>Bacteria</taxon>
        <taxon>Pseudomonadati</taxon>
        <taxon>Pseudomonadota</taxon>
        <taxon>Alphaproteobacteria</taxon>
        <taxon>Rhodobacterales</taxon>
        <taxon>Roseobacteraceae</taxon>
        <taxon>Rubellimicrobium</taxon>
    </lineage>
</organism>
<keyword evidence="2" id="KW-1185">Reference proteome</keyword>
<accession>A0A5C4NA10</accession>
<dbReference type="AlphaFoldDB" id="A0A5C4NA10"/>
<evidence type="ECO:0000313" key="2">
    <source>
        <dbReference type="Proteomes" id="UP000305709"/>
    </source>
</evidence>
<proteinExistence type="predicted"/>
<gene>
    <name evidence="1" type="ORF">FHG71_22965</name>
</gene>
<name>A0A5C4NA10_9RHOB</name>
<dbReference type="Proteomes" id="UP000305709">
    <property type="component" value="Unassembled WGS sequence"/>
</dbReference>
<evidence type="ECO:0000313" key="1">
    <source>
        <dbReference type="EMBL" id="TNC59306.1"/>
    </source>
</evidence>
<sequence length="118" mass="12856">MSARDYVESLPSWERRELARAANAFEEGRDTGSFLLEEWQLTANEGANFICGWCVPPGQGSRLVALAVVGADPGRGRIFTVVGWLTLGTGVDPVEVPRGVLERFEADAQILRNALLNP</sequence>
<protein>
    <submittedName>
        <fullName evidence="1">Uncharacterized protein</fullName>
    </submittedName>
</protein>
<comment type="caution">
    <text evidence="1">The sequence shown here is derived from an EMBL/GenBank/DDBJ whole genome shotgun (WGS) entry which is preliminary data.</text>
</comment>